<evidence type="ECO:0000313" key="9">
    <source>
        <dbReference type="Proteomes" id="UP000238442"/>
    </source>
</evidence>
<evidence type="ECO:0000256" key="3">
    <source>
        <dbReference type="ARBA" id="ARBA00005708"/>
    </source>
</evidence>
<dbReference type="PANTHER" id="PTHR42844:SF1">
    <property type="entry name" value="DIHYDRONEOPTERIN ALDOLASE 1-RELATED"/>
    <property type="match status" value="1"/>
</dbReference>
<dbReference type="KEGG" id="aue:C5O00_05210"/>
<evidence type="ECO:0000256" key="2">
    <source>
        <dbReference type="ARBA" id="ARBA00005013"/>
    </source>
</evidence>
<dbReference type="EMBL" id="CP027062">
    <property type="protein sequence ID" value="AVI50598.1"/>
    <property type="molecule type" value="Genomic_DNA"/>
</dbReference>
<name>A0A2S0HVF2_9FLAO</name>
<organism evidence="8 9">
    <name type="scientific">Pukyongia salina</name>
    <dbReference type="NCBI Taxonomy" id="2094025"/>
    <lineage>
        <taxon>Bacteria</taxon>
        <taxon>Pseudomonadati</taxon>
        <taxon>Bacteroidota</taxon>
        <taxon>Flavobacteriia</taxon>
        <taxon>Flavobacteriales</taxon>
        <taxon>Flavobacteriaceae</taxon>
        <taxon>Pukyongia</taxon>
    </lineage>
</organism>
<dbReference type="GO" id="GO:0046656">
    <property type="term" value="P:folic acid biosynthetic process"/>
    <property type="evidence" value="ECO:0007669"/>
    <property type="project" value="UniProtKB-UniRule"/>
</dbReference>
<proteinExistence type="inferred from homology"/>
<dbReference type="InterPro" id="IPR043133">
    <property type="entry name" value="GTP-CH-I_C/QueF"/>
</dbReference>
<sequence>MSSIRLKNIRIFTNHGCLTEEEKIGSDYLVNLTVKADLSKAAKSDHLKDTVDYVHLNRIVKEQMAIRSKLLEHVGQRIIDTIFAELPKVDYVKVMVSKVNPPIGGDVAEVSVSMSSKR</sequence>
<comment type="catalytic activity">
    <reaction evidence="1 6">
        <text>7,8-dihydroneopterin = 6-hydroxymethyl-7,8-dihydropterin + glycolaldehyde</text>
        <dbReference type="Rhea" id="RHEA:10540"/>
        <dbReference type="ChEBI" id="CHEBI:17001"/>
        <dbReference type="ChEBI" id="CHEBI:17071"/>
        <dbReference type="ChEBI" id="CHEBI:44841"/>
        <dbReference type="EC" id="4.1.2.25"/>
    </reaction>
</comment>
<dbReference type="AlphaFoldDB" id="A0A2S0HVF2"/>
<evidence type="ECO:0000256" key="5">
    <source>
        <dbReference type="ARBA" id="ARBA00023239"/>
    </source>
</evidence>
<dbReference type="PANTHER" id="PTHR42844">
    <property type="entry name" value="DIHYDRONEOPTERIN ALDOLASE 1-RELATED"/>
    <property type="match status" value="1"/>
</dbReference>
<dbReference type="RefSeq" id="WP_105215553.1">
    <property type="nucleotide sequence ID" value="NZ_CP027062.1"/>
</dbReference>
<protein>
    <recommendedName>
        <fullName evidence="6">7,8-dihydroneopterin aldolase</fullName>
        <ecNumber evidence="6">4.1.2.25</ecNumber>
    </recommendedName>
</protein>
<comment type="similarity">
    <text evidence="3 6">Belongs to the DHNA family.</text>
</comment>
<evidence type="ECO:0000256" key="1">
    <source>
        <dbReference type="ARBA" id="ARBA00001353"/>
    </source>
</evidence>
<dbReference type="SUPFAM" id="SSF55620">
    <property type="entry name" value="Tetrahydrobiopterin biosynthesis enzymes-like"/>
    <property type="match status" value="1"/>
</dbReference>
<dbReference type="NCBIfam" id="TIGR00526">
    <property type="entry name" value="folB_dom"/>
    <property type="match status" value="1"/>
</dbReference>
<dbReference type="OrthoDB" id="9803748at2"/>
<dbReference type="UniPathway" id="UPA00077">
    <property type="reaction ID" value="UER00154"/>
</dbReference>
<keyword evidence="4 6" id="KW-0289">Folate biosynthesis</keyword>
<dbReference type="GO" id="GO:0046654">
    <property type="term" value="P:tetrahydrofolate biosynthetic process"/>
    <property type="evidence" value="ECO:0007669"/>
    <property type="project" value="UniProtKB-UniRule"/>
</dbReference>
<comment type="function">
    <text evidence="6">Catalyzes the conversion of 7,8-dihydroneopterin to 6-hydroxymethyl-7,8-dihydropterin.</text>
</comment>
<dbReference type="EC" id="4.1.2.25" evidence="6"/>
<keyword evidence="5 6" id="KW-0456">Lyase</keyword>
<evidence type="ECO:0000256" key="4">
    <source>
        <dbReference type="ARBA" id="ARBA00022909"/>
    </source>
</evidence>
<dbReference type="Pfam" id="PF02152">
    <property type="entry name" value="FolB"/>
    <property type="match status" value="1"/>
</dbReference>
<keyword evidence="9" id="KW-1185">Reference proteome</keyword>
<accession>A0A2S0HVF2</accession>
<comment type="pathway">
    <text evidence="2 6">Cofactor biosynthesis; tetrahydrofolate biosynthesis; 2-amino-4-hydroxy-6-hydroxymethyl-7,8-dihydropteridine diphosphate from 7,8-dihydroneopterin triphosphate: step 3/4.</text>
</comment>
<reference evidence="8 9" key="1">
    <citation type="submission" date="2018-02" db="EMBL/GenBank/DDBJ databases">
        <title>Genomic analysis of the strain RR4-38 isolated from a seawater recirculating aquaculture system.</title>
        <authorList>
            <person name="Kim Y.-S."/>
            <person name="Jang Y.H."/>
            <person name="Kim K.-H."/>
        </authorList>
    </citation>
    <scope>NUCLEOTIDE SEQUENCE [LARGE SCALE GENOMIC DNA]</scope>
    <source>
        <strain evidence="8 9">RR4-38</strain>
    </source>
</reference>
<dbReference type="Gene3D" id="3.30.1130.10">
    <property type="match status" value="1"/>
</dbReference>
<feature type="domain" description="Dihydroneopterin aldolase/epimerase" evidence="7">
    <location>
        <begin position="4"/>
        <end position="116"/>
    </location>
</feature>
<evidence type="ECO:0000259" key="7">
    <source>
        <dbReference type="SMART" id="SM00905"/>
    </source>
</evidence>
<dbReference type="GO" id="GO:0004150">
    <property type="term" value="F:dihydroneopterin aldolase activity"/>
    <property type="evidence" value="ECO:0007669"/>
    <property type="project" value="UniProtKB-UniRule"/>
</dbReference>
<dbReference type="Proteomes" id="UP000238442">
    <property type="component" value="Chromosome"/>
</dbReference>
<evidence type="ECO:0000256" key="6">
    <source>
        <dbReference type="RuleBase" id="RU362079"/>
    </source>
</evidence>
<dbReference type="GO" id="GO:0005737">
    <property type="term" value="C:cytoplasm"/>
    <property type="evidence" value="ECO:0007669"/>
    <property type="project" value="TreeGrafter"/>
</dbReference>
<dbReference type="InterPro" id="IPR006157">
    <property type="entry name" value="FolB_dom"/>
</dbReference>
<gene>
    <name evidence="8" type="primary">folB</name>
    <name evidence="8" type="ORF">C5O00_05210</name>
</gene>
<dbReference type="SMART" id="SM00905">
    <property type="entry name" value="FolB"/>
    <property type="match status" value="1"/>
</dbReference>
<dbReference type="InterPro" id="IPR006156">
    <property type="entry name" value="Dihydroneopterin_aldolase"/>
</dbReference>
<dbReference type="NCBIfam" id="TIGR00525">
    <property type="entry name" value="folB"/>
    <property type="match status" value="1"/>
</dbReference>
<evidence type="ECO:0000313" key="8">
    <source>
        <dbReference type="EMBL" id="AVI50598.1"/>
    </source>
</evidence>